<evidence type="ECO:0000313" key="1">
    <source>
        <dbReference type="EMBL" id="KAF2303181.1"/>
    </source>
</evidence>
<comment type="caution">
    <text evidence="1">The sequence shown here is derived from an EMBL/GenBank/DDBJ whole genome shotgun (WGS) entry which is preliminary data.</text>
</comment>
<dbReference type="Proteomes" id="UP000467840">
    <property type="component" value="Chromosome 16"/>
</dbReference>
<evidence type="ECO:0000313" key="2">
    <source>
        <dbReference type="Proteomes" id="UP000467840"/>
    </source>
</evidence>
<gene>
    <name evidence="1" type="ORF">GH714_014392</name>
</gene>
<keyword evidence="2" id="KW-1185">Reference proteome</keyword>
<accession>A0A6A6LP35</accession>
<reference evidence="1 2" key="1">
    <citation type="journal article" date="2020" name="Mol. Plant">
        <title>The Chromosome-Based Rubber Tree Genome Provides New Insights into Spurge Genome Evolution and Rubber Biosynthesis.</title>
        <authorList>
            <person name="Liu J."/>
            <person name="Shi C."/>
            <person name="Shi C.C."/>
            <person name="Li W."/>
            <person name="Zhang Q.J."/>
            <person name="Zhang Y."/>
            <person name="Li K."/>
            <person name="Lu H.F."/>
            <person name="Shi C."/>
            <person name="Zhu S.T."/>
            <person name="Xiao Z.Y."/>
            <person name="Nan H."/>
            <person name="Yue Y."/>
            <person name="Zhu X.G."/>
            <person name="Wu Y."/>
            <person name="Hong X.N."/>
            <person name="Fan G.Y."/>
            <person name="Tong Y."/>
            <person name="Zhang D."/>
            <person name="Mao C.L."/>
            <person name="Liu Y.L."/>
            <person name="Hao S.J."/>
            <person name="Liu W.Q."/>
            <person name="Lv M.Q."/>
            <person name="Zhang H.B."/>
            <person name="Liu Y."/>
            <person name="Hu-Tang G.R."/>
            <person name="Wang J.P."/>
            <person name="Wang J.H."/>
            <person name="Sun Y.H."/>
            <person name="Ni S.B."/>
            <person name="Chen W.B."/>
            <person name="Zhang X.C."/>
            <person name="Jiao Y.N."/>
            <person name="Eichler E.E."/>
            <person name="Li G.H."/>
            <person name="Liu X."/>
            <person name="Gao L.Z."/>
        </authorList>
    </citation>
    <scope>NUCLEOTIDE SEQUENCE [LARGE SCALE GENOMIC DNA]</scope>
    <source>
        <strain evidence="2">cv. GT1</strain>
        <tissue evidence="1">Leaf</tissue>
    </source>
</reference>
<organism evidence="1 2">
    <name type="scientific">Hevea brasiliensis</name>
    <name type="common">Para rubber tree</name>
    <name type="synonym">Siphonia brasiliensis</name>
    <dbReference type="NCBI Taxonomy" id="3981"/>
    <lineage>
        <taxon>Eukaryota</taxon>
        <taxon>Viridiplantae</taxon>
        <taxon>Streptophyta</taxon>
        <taxon>Embryophyta</taxon>
        <taxon>Tracheophyta</taxon>
        <taxon>Spermatophyta</taxon>
        <taxon>Magnoliopsida</taxon>
        <taxon>eudicotyledons</taxon>
        <taxon>Gunneridae</taxon>
        <taxon>Pentapetalae</taxon>
        <taxon>rosids</taxon>
        <taxon>fabids</taxon>
        <taxon>Malpighiales</taxon>
        <taxon>Euphorbiaceae</taxon>
        <taxon>Crotonoideae</taxon>
        <taxon>Micrandreae</taxon>
        <taxon>Hevea</taxon>
    </lineage>
</organism>
<protein>
    <submittedName>
        <fullName evidence="1">Uncharacterized protein</fullName>
    </submittedName>
</protein>
<proteinExistence type="predicted"/>
<dbReference type="EMBL" id="JAAGAX010000009">
    <property type="protein sequence ID" value="KAF2303181.1"/>
    <property type="molecule type" value="Genomic_DNA"/>
</dbReference>
<sequence length="149" mass="16671">MADSCLGFDNLKYLTVVLHVKETKSEWGIMMGTLDNNTPPGNVNDQQFEHGEASGVARTYLLDNGEFGVINVNDINEIVLDIRTYEVESNCLNEAQVENVIDTDVTQHEEQDEVDGDAFERFTISAINLDEFFAIMMEDNGYDASTSFS</sequence>
<name>A0A6A6LP35_HEVBR</name>
<dbReference type="AlphaFoldDB" id="A0A6A6LP35"/>